<keyword evidence="1 3" id="KW-0808">Transferase</keyword>
<dbReference type="NCBIfam" id="TIGR00453">
    <property type="entry name" value="ispD"/>
    <property type="match status" value="1"/>
</dbReference>
<dbReference type="InterPro" id="IPR034683">
    <property type="entry name" value="IspD/TarI"/>
</dbReference>
<dbReference type="PANTHER" id="PTHR32125">
    <property type="entry name" value="2-C-METHYL-D-ERYTHRITOL 4-PHOSPHATE CYTIDYLYLTRANSFERASE, CHLOROPLASTIC"/>
    <property type="match status" value="1"/>
</dbReference>
<proteinExistence type="inferred from homology"/>
<comment type="similarity">
    <text evidence="3">Belongs to the IspD/TarI cytidylyltransferase family. IspD subfamily.</text>
</comment>
<dbReference type="Pfam" id="PF01128">
    <property type="entry name" value="IspD"/>
    <property type="match status" value="1"/>
</dbReference>
<feature type="site" description="Transition state stabilizer" evidence="3">
    <location>
        <position position="22"/>
    </location>
</feature>
<dbReference type="EMBL" id="LWBO01000044">
    <property type="protein sequence ID" value="OQP42590.1"/>
    <property type="molecule type" value="Genomic_DNA"/>
</dbReference>
<dbReference type="InterPro" id="IPR029044">
    <property type="entry name" value="Nucleotide-diphossugar_trans"/>
</dbReference>
<dbReference type="RefSeq" id="WP_014220895.1">
    <property type="nucleotide sequence ID" value="NZ_LWBO01000044.1"/>
</dbReference>
<dbReference type="EC" id="2.7.7.60" evidence="3"/>
<evidence type="ECO:0000256" key="3">
    <source>
        <dbReference type="HAMAP-Rule" id="MF_00108"/>
    </source>
</evidence>
<dbReference type="InterPro" id="IPR050088">
    <property type="entry name" value="IspD/TarI_cytidylyltransf_bact"/>
</dbReference>
<organism evidence="4 5">
    <name type="scientific">Niastella koreensis</name>
    <dbReference type="NCBI Taxonomy" id="354356"/>
    <lineage>
        <taxon>Bacteria</taxon>
        <taxon>Pseudomonadati</taxon>
        <taxon>Bacteroidota</taxon>
        <taxon>Chitinophagia</taxon>
        <taxon>Chitinophagales</taxon>
        <taxon>Chitinophagaceae</taxon>
        <taxon>Niastella</taxon>
    </lineage>
</organism>
<protein>
    <recommendedName>
        <fullName evidence="3">2-C-methyl-D-erythritol 4-phosphate cytidylyltransferase</fullName>
        <ecNumber evidence="3">2.7.7.60</ecNumber>
    </recommendedName>
    <alternativeName>
        <fullName evidence="3">4-diphosphocytidyl-2C-methyl-D-erythritol synthase</fullName>
    </alternativeName>
    <alternativeName>
        <fullName evidence="3">MEP cytidylyltransferase</fullName>
        <shortName evidence="3">MCT</shortName>
    </alternativeName>
</protein>
<dbReference type="Gene3D" id="3.90.550.10">
    <property type="entry name" value="Spore Coat Polysaccharide Biosynthesis Protein SpsA, Chain A"/>
    <property type="match status" value="1"/>
</dbReference>
<comment type="catalytic activity">
    <reaction evidence="3">
        <text>2-C-methyl-D-erythritol 4-phosphate + CTP + H(+) = 4-CDP-2-C-methyl-D-erythritol + diphosphate</text>
        <dbReference type="Rhea" id="RHEA:13429"/>
        <dbReference type="ChEBI" id="CHEBI:15378"/>
        <dbReference type="ChEBI" id="CHEBI:33019"/>
        <dbReference type="ChEBI" id="CHEBI:37563"/>
        <dbReference type="ChEBI" id="CHEBI:57823"/>
        <dbReference type="ChEBI" id="CHEBI:58262"/>
        <dbReference type="EC" id="2.7.7.60"/>
    </reaction>
</comment>
<dbReference type="GO" id="GO:0016779">
    <property type="term" value="F:nucleotidyltransferase activity"/>
    <property type="evidence" value="ECO:0007669"/>
    <property type="project" value="UniProtKB-KW"/>
</dbReference>
<dbReference type="InterPro" id="IPR001228">
    <property type="entry name" value="IspD"/>
</dbReference>
<accession>A0ABX3NQ71</accession>
<keyword evidence="5" id="KW-1185">Reference proteome</keyword>
<feature type="site" description="Positions MEP for the nucleophilic attack" evidence="3">
    <location>
        <position position="151"/>
    </location>
</feature>
<sequence>MKKYAVIVAGGSGLRMGTAVPKQFLPLRGKPVLWHSLNTFLKAWPDLDIIVVLPPDYVRTGEEIVATTTNPARIRITVGGETRYHSVKNGLTCINETSIVFVHDAVRCLITTNLIHRCYEAALEKGNAIPAIQPIDTLRIETANGNHLLDRSQVRIIQTPQTFYSNIIQKAFEQPYDPSFTDEASVVEKLGIPIQLIEGEASNIKITRPLDILLAEKILEENDRS</sequence>
<dbReference type="CDD" id="cd02516">
    <property type="entry name" value="CDP-ME_synthetase"/>
    <property type="match status" value="1"/>
</dbReference>
<dbReference type="NCBIfam" id="NF001186">
    <property type="entry name" value="PRK00155.2-3"/>
    <property type="match status" value="1"/>
</dbReference>
<keyword evidence="3" id="KW-0414">Isoprene biosynthesis</keyword>
<dbReference type="PANTHER" id="PTHR32125:SF4">
    <property type="entry name" value="2-C-METHYL-D-ERYTHRITOL 4-PHOSPHATE CYTIDYLYLTRANSFERASE, CHLOROPLASTIC"/>
    <property type="match status" value="1"/>
</dbReference>
<dbReference type="SUPFAM" id="SSF53448">
    <property type="entry name" value="Nucleotide-diphospho-sugar transferases"/>
    <property type="match status" value="1"/>
</dbReference>
<comment type="function">
    <text evidence="3">Catalyzes the formation of 4-diphosphocytidyl-2-C-methyl-D-erythritol from CTP and 2-C-methyl-D-erythritol 4-phosphate (MEP).</text>
</comment>
<reference evidence="4 5" key="1">
    <citation type="submission" date="2016-04" db="EMBL/GenBank/DDBJ databases">
        <authorList>
            <person name="Chen L."/>
            <person name="Zhuang W."/>
            <person name="Wang G."/>
        </authorList>
    </citation>
    <scope>NUCLEOTIDE SEQUENCE [LARGE SCALE GENOMIC DNA]</scope>
    <source>
        <strain evidence="5">GR20</strain>
    </source>
</reference>
<evidence type="ECO:0000256" key="1">
    <source>
        <dbReference type="ARBA" id="ARBA00022679"/>
    </source>
</evidence>
<comment type="pathway">
    <text evidence="3">Isoprenoid biosynthesis; isopentenyl diphosphate biosynthesis via DXP pathway; isopentenyl diphosphate from 1-deoxy-D-xylulose 5-phosphate: step 2/6.</text>
</comment>
<dbReference type="HAMAP" id="MF_00108">
    <property type="entry name" value="IspD"/>
    <property type="match status" value="1"/>
</dbReference>
<evidence type="ECO:0000313" key="5">
    <source>
        <dbReference type="Proteomes" id="UP000192277"/>
    </source>
</evidence>
<comment type="caution">
    <text evidence="4">The sequence shown here is derived from an EMBL/GenBank/DDBJ whole genome shotgun (WGS) entry which is preliminary data.</text>
</comment>
<feature type="site" description="Positions MEP for the nucleophilic attack" evidence="3">
    <location>
        <position position="205"/>
    </location>
</feature>
<gene>
    <name evidence="3" type="primary">ispD</name>
    <name evidence="4" type="ORF">A4D02_13575</name>
</gene>
<keyword evidence="2 3" id="KW-0548">Nucleotidyltransferase</keyword>
<dbReference type="Proteomes" id="UP000192277">
    <property type="component" value="Unassembled WGS sequence"/>
</dbReference>
<feature type="site" description="Transition state stabilizer" evidence="3">
    <location>
        <position position="15"/>
    </location>
</feature>
<evidence type="ECO:0000313" key="4">
    <source>
        <dbReference type="EMBL" id="OQP42590.1"/>
    </source>
</evidence>
<name>A0ABX3NQ71_9BACT</name>
<evidence type="ECO:0000256" key="2">
    <source>
        <dbReference type="ARBA" id="ARBA00022695"/>
    </source>
</evidence>